<evidence type="ECO:0000313" key="2">
    <source>
        <dbReference type="EMBL" id="VDP34173.1"/>
    </source>
</evidence>
<gene>
    <name evidence="2" type="ORF">SBAD_LOCUS10727</name>
</gene>
<dbReference type="AlphaFoldDB" id="A0A183J4C9"/>
<protein>
    <submittedName>
        <fullName evidence="4">HOOK domain-containing protein</fullName>
    </submittedName>
</protein>
<dbReference type="EMBL" id="UZAM01014475">
    <property type="protein sequence ID" value="VDP34173.1"/>
    <property type="molecule type" value="Genomic_DNA"/>
</dbReference>
<evidence type="ECO:0000313" key="4">
    <source>
        <dbReference type="WBParaSite" id="SBAD_0001110201-mRNA-1"/>
    </source>
</evidence>
<evidence type="ECO:0000313" key="3">
    <source>
        <dbReference type="Proteomes" id="UP000270296"/>
    </source>
</evidence>
<organism evidence="4">
    <name type="scientific">Soboliphyme baturini</name>
    <dbReference type="NCBI Taxonomy" id="241478"/>
    <lineage>
        <taxon>Eukaryota</taxon>
        <taxon>Metazoa</taxon>
        <taxon>Ecdysozoa</taxon>
        <taxon>Nematoda</taxon>
        <taxon>Enoplea</taxon>
        <taxon>Dorylaimia</taxon>
        <taxon>Dioctophymatida</taxon>
        <taxon>Dioctophymatoidea</taxon>
        <taxon>Soboliphymatidae</taxon>
        <taxon>Soboliphyme</taxon>
    </lineage>
</organism>
<reference evidence="4" key="1">
    <citation type="submission" date="2016-06" db="UniProtKB">
        <authorList>
            <consortium name="WormBaseParasite"/>
        </authorList>
    </citation>
    <scope>IDENTIFICATION</scope>
</reference>
<reference evidence="2 3" key="2">
    <citation type="submission" date="2018-11" db="EMBL/GenBank/DDBJ databases">
        <authorList>
            <consortium name="Pathogen Informatics"/>
        </authorList>
    </citation>
    <scope>NUCLEOTIDE SEQUENCE [LARGE SCALE GENOMIC DNA]</scope>
</reference>
<keyword evidence="3" id="KW-1185">Reference proteome</keyword>
<proteinExistence type="predicted"/>
<feature type="coiled-coil region" evidence="1">
    <location>
        <begin position="36"/>
        <end position="80"/>
    </location>
</feature>
<keyword evidence="1" id="KW-0175">Coiled coil</keyword>
<dbReference type="WBParaSite" id="SBAD_0001110201-mRNA-1">
    <property type="protein sequence ID" value="SBAD_0001110201-mRNA-1"/>
    <property type="gene ID" value="SBAD_0001110201"/>
</dbReference>
<name>A0A183J4C9_9BILA</name>
<dbReference type="Proteomes" id="UP000270296">
    <property type="component" value="Unassembled WGS sequence"/>
</dbReference>
<sequence length="136" mass="16028">MGKEYHELRAELVEAYELPMKTKTLREDLSVLDSHLQKEQSYLKAKENDVEEVKKQIQLLKAKQEELKKETERNQQIIASQPVSSEEMKRLSLQNQENRYYLASLKAEEAAKASKVDEIDMYCNEMDDNVRLLFFL</sequence>
<accession>A0A183J4C9</accession>
<evidence type="ECO:0000256" key="1">
    <source>
        <dbReference type="SAM" id="Coils"/>
    </source>
</evidence>